<evidence type="ECO:0000256" key="3">
    <source>
        <dbReference type="SAM" id="MobiDB-lite"/>
    </source>
</evidence>
<dbReference type="PANTHER" id="PTHR12203:SF35">
    <property type="entry name" value="PROTEIN O-GLUCOSYLTRANSFERASE 1"/>
    <property type="match status" value="1"/>
</dbReference>
<name>A0AAE0LD19_9CHLO</name>
<keyword evidence="7" id="KW-1185">Reference proteome</keyword>
<feature type="chain" id="PRO_5042202919" description="Glycosyl transferase CAP10 domain-containing protein" evidence="4">
    <location>
        <begin position="27"/>
        <end position="569"/>
    </location>
</feature>
<feature type="compositionally biased region" description="Basic and acidic residues" evidence="3">
    <location>
        <begin position="84"/>
        <end position="97"/>
    </location>
</feature>
<dbReference type="Pfam" id="PF05686">
    <property type="entry name" value="Glyco_transf_90"/>
    <property type="match status" value="1"/>
</dbReference>
<evidence type="ECO:0000256" key="1">
    <source>
        <dbReference type="ARBA" id="ARBA00010118"/>
    </source>
</evidence>
<evidence type="ECO:0000259" key="5">
    <source>
        <dbReference type="Pfam" id="PF05686"/>
    </source>
</evidence>
<accession>A0AAE0LD19</accession>
<dbReference type="PANTHER" id="PTHR12203">
    <property type="entry name" value="KDEL LYS-ASP-GLU-LEU CONTAINING - RELATED"/>
    <property type="match status" value="1"/>
</dbReference>
<evidence type="ECO:0000256" key="4">
    <source>
        <dbReference type="SAM" id="SignalP"/>
    </source>
</evidence>
<dbReference type="EMBL" id="LGRX02004455">
    <property type="protein sequence ID" value="KAK3280294.1"/>
    <property type="molecule type" value="Genomic_DNA"/>
</dbReference>
<evidence type="ECO:0000313" key="7">
    <source>
        <dbReference type="Proteomes" id="UP001190700"/>
    </source>
</evidence>
<comment type="caution">
    <text evidence="6">The sequence shown here is derived from an EMBL/GenBank/DDBJ whole genome shotgun (WGS) entry which is preliminary data.</text>
</comment>
<evidence type="ECO:0000313" key="6">
    <source>
        <dbReference type="EMBL" id="KAK3280294.1"/>
    </source>
</evidence>
<dbReference type="Proteomes" id="UP001190700">
    <property type="component" value="Unassembled WGS sequence"/>
</dbReference>
<feature type="region of interest" description="Disordered" evidence="3">
    <location>
        <begin position="80"/>
        <end position="202"/>
    </location>
</feature>
<comment type="similarity">
    <text evidence="1">Belongs to the glycosyltransferase 90 family.</text>
</comment>
<dbReference type="AlphaFoldDB" id="A0AAE0LD19"/>
<dbReference type="InterPro" id="IPR006598">
    <property type="entry name" value="CAP10"/>
</dbReference>
<protein>
    <recommendedName>
        <fullName evidence="5">Glycosyl transferase CAP10 domain-containing protein</fullName>
    </recommendedName>
</protein>
<keyword evidence="2" id="KW-0808">Transferase</keyword>
<sequence length="569" mass="62988">MWRLGGGPADLWTRVLFVYIVAGISGSETTGVLETQDEGATLTNTNRELLQLHIPRLISDTGLSRPHGRGFALRESAIATSASDFEKQPNADREDRHPRSHSIPAQRGTLQQPLQSDRRRPIPLRKTPPAEVGSHLPSHPKRSQQPGEASSGTTQARLQTDGESRDHLEQQWKAAQQQPSPAAEKTPPVGTNAPKPCKGAGKSWADCVLRKEIKATAKEDKLLTNERKQLLGEVRIGAEPSAASYAGQFPDEGWEWDDDIKEYLAPWSTPSARGQPVGITRELLDEVMVAMRNGSKANSWYGYPGVKPFPQSYRAQVIDGELWVEDIFAQESYREFAATSKLNILHAIRHFPVPDVDILVNQYDFSLVSARRISFTRNKIETNMAQVCPGNHSGQKPARCFSGPAQGVRGAAPIFSSVRAANTYDLPFPDFSFMFPKADHHLQTPRWEEVHGNVLAASKEIPWEQKVDRAVWSGNAQGQVRETLAILAAENPDLLYVNDVFISQSKQFNGRLCTDGDLAGSLSGQPSLPRHCKVMISHHLNAVASVLEHDLRTMHAFCERANHDGPERI</sequence>
<keyword evidence="4" id="KW-0732">Signal</keyword>
<dbReference type="InterPro" id="IPR051091">
    <property type="entry name" value="O-Glucosyltr/Glycosyltrsf_90"/>
</dbReference>
<organism evidence="6 7">
    <name type="scientific">Cymbomonas tetramitiformis</name>
    <dbReference type="NCBI Taxonomy" id="36881"/>
    <lineage>
        <taxon>Eukaryota</taxon>
        <taxon>Viridiplantae</taxon>
        <taxon>Chlorophyta</taxon>
        <taxon>Pyramimonadophyceae</taxon>
        <taxon>Pyramimonadales</taxon>
        <taxon>Pyramimonadaceae</taxon>
        <taxon>Cymbomonas</taxon>
    </lineage>
</organism>
<evidence type="ECO:0000256" key="2">
    <source>
        <dbReference type="ARBA" id="ARBA00022679"/>
    </source>
</evidence>
<feature type="domain" description="Glycosyl transferase CAP10" evidence="5">
    <location>
        <begin position="410"/>
        <end position="497"/>
    </location>
</feature>
<feature type="compositionally biased region" description="Basic and acidic residues" evidence="3">
    <location>
        <begin position="160"/>
        <end position="170"/>
    </location>
</feature>
<dbReference type="GO" id="GO:0016740">
    <property type="term" value="F:transferase activity"/>
    <property type="evidence" value="ECO:0007669"/>
    <property type="project" value="UniProtKB-KW"/>
</dbReference>
<reference evidence="6 7" key="1">
    <citation type="journal article" date="2015" name="Genome Biol. Evol.">
        <title>Comparative Genomics of a Bacterivorous Green Alga Reveals Evolutionary Causalities and Consequences of Phago-Mixotrophic Mode of Nutrition.</title>
        <authorList>
            <person name="Burns J.A."/>
            <person name="Paasch A."/>
            <person name="Narechania A."/>
            <person name="Kim E."/>
        </authorList>
    </citation>
    <scope>NUCLEOTIDE SEQUENCE [LARGE SCALE GENOMIC DNA]</scope>
    <source>
        <strain evidence="6 7">PLY_AMNH</strain>
    </source>
</reference>
<gene>
    <name evidence="6" type="ORF">CYMTET_11857</name>
</gene>
<feature type="signal peptide" evidence="4">
    <location>
        <begin position="1"/>
        <end position="26"/>
    </location>
</feature>
<proteinExistence type="inferred from homology"/>
<feature type="compositionally biased region" description="Polar residues" evidence="3">
    <location>
        <begin position="143"/>
        <end position="158"/>
    </location>
</feature>